<evidence type="ECO:0000313" key="3">
    <source>
        <dbReference type="Proteomes" id="UP000006038"/>
    </source>
</evidence>
<organism evidence="2">
    <name type="scientific">Oryza brachyantha</name>
    <name type="common">malo sina</name>
    <dbReference type="NCBI Taxonomy" id="4533"/>
    <lineage>
        <taxon>Eukaryota</taxon>
        <taxon>Viridiplantae</taxon>
        <taxon>Streptophyta</taxon>
        <taxon>Embryophyta</taxon>
        <taxon>Tracheophyta</taxon>
        <taxon>Spermatophyta</taxon>
        <taxon>Magnoliopsida</taxon>
        <taxon>Liliopsida</taxon>
        <taxon>Poales</taxon>
        <taxon>Poaceae</taxon>
        <taxon>BOP clade</taxon>
        <taxon>Oryzoideae</taxon>
        <taxon>Oryzeae</taxon>
        <taxon>Oryzinae</taxon>
        <taxon>Oryza</taxon>
    </lineage>
</organism>
<protein>
    <submittedName>
        <fullName evidence="2">Uncharacterized protein</fullName>
    </submittedName>
</protein>
<dbReference type="EnsemblPlants" id="OB12G16830.1">
    <property type="protein sequence ID" value="OB12G16830.1"/>
    <property type="gene ID" value="OB12G16830"/>
</dbReference>
<dbReference type="Proteomes" id="UP000006038">
    <property type="component" value="Chromosome 12"/>
</dbReference>
<keyword evidence="1" id="KW-0812">Transmembrane</keyword>
<dbReference type="HOGENOM" id="CLU_3090438_0_0_1"/>
<evidence type="ECO:0000313" key="2">
    <source>
        <dbReference type="EnsemblPlants" id="OB12G16830.1"/>
    </source>
</evidence>
<name>J3NCH5_ORYBR</name>
<accession>J3NCH5</accession>
<keyword evidence="3" id="KW-1185">Reference proteome</keyword>
<reference evidence="2" key="2">
    <citation type="submission" date="2013-04" db="UniProtKB">
        <authorList>
            <consortium name="EnsemblPlants"/>
        </authorList>
    </citation>
    <scope>IDENTIFICATION</scope>
</reference>
<proteinExistence type="predicted"/>
<feature type="transmembrane region" description="Helical" evidence="1">
    <location>
        <begin position="16"/>
        <end position="38"/>
    </location>
</feature>
<keyword evidence="1" id="KW-1133">Transmembrane helix</keyword>
<sequence>MRGLAVCSKTSFGHSLYMILTMCSSPVVCFLRFTIFFFEQRVLFHFLFLHHY</sequence>
<evidence type="ECO:0000256" key="1">
    <source>
        <dbReference type="SAM" id="Phobius"/>
    </source>
</evidence>
<dbReference type="Gramene" id="OB12G16830.1">
    <property type="protein sequence ID" value="OB12G16830.1"/>
    <property type="gene ID" value="OB12G16830"/>
</dbReference>
<keyword evidence="1" id="KW-0472">Membrane</keyword>
<dbReference type="AlphaFoldDB" id="J3NCH5"/>
<reference evidence="2" key="1">
    <citation type="journal article" date="2013" name="Nat. Commun.">
        <title>Whole-genome sequencing of Oryza brachyantha reveals mechanisms underlying Oryza genome evolution.</title>
        <authorList>
            <person name="Chen J."/>
            <person name="Huang Q."/>
            <person name="Gao D."/>
            <person name="Wang J."/>
            <person name="Lang Y."/>
            <person name="Liu T."/>
            <person name="Li B."/>
            <person name="Bai Z."/>
            <person name="Luis Goicoechea J."/>
            <person name="Liang C."/>
            <person name="Chen C."/>
            <person name="Zhang W."/>
            <person name="Sun S."/>
            <person name="Liao Y."/>
            <person name="Zhang X."/>
            <person name="Yang L."/>
            <person name="Song C."/>
            <person name="Wang M."/>
            <person name="Shi J."/>
            <person name="Liu G."/>
            <person name="Liu J."/>
            <person name="Zhou H."/>
            <person name="Zhou W."/>
            <person name="Yu Q."/>
            <person name="An N."/>
            <person name="Chen Y."/>
            <person name="Cai Q."/>
            <person name="Wang B."/>
            <person name="Liu B."/>
            <person name="Min J."/>
            <person name="Huang Y."/>
            <person name="Wu H."/>
            <person name="Li Z."/>
            <person name="Zhang Y."/>
            <person name="Yin Y."/>
            <person name="Song W."/>
            <person name="Jiang J."/>
            <person name="Jackson S.A."/>
            <person name="Wing R.A."/>
            <person name="Wang J."/>
            <person name="Chen M."/>
        </authorList>
    </citation>
    <scope>NUCLEOTIDE SEQUENCE [LARGE SCALE GENOMIC DNA]</scope>
    <source>
        <strain evidence="2">cv. IRGC 101232</strain>
    </source>
</reference>